<reference evidence="9 10" key="1">
    <citation type="submission" date="2020-08" db="EMBL/GenBank/DDBJ databases">
        <title>Genomic Encyclopedia of Type Strains, Phase IV (KMG-IV): sequencing the most valuable type-strain genomes for metagenomic binning, comparative biology and taxonomic classification.</title>
        <authorList>
            <person name="Goeker M."/>
        </authorList>
    </citation>
    <scope>NUCLEOTIDE SEQUENCE [LARGE SCALE GENOMIC DNA]</scope>
    <source>
        <strain evidence="9 10">DSM 25024</strain>
    </source>
</reference>
<dbReference type="EMBL" id="JACIDO010000007">
    <property type="protein sequence ID" value="MBB3937136.1"/>
    <property type="molecule type" value="Genomic_DNA"/>
</dbReference>
<dbReference type="OrthoDB" id="9773456at2"/>
<dbReference type="Pfam" id="PF13442">
    <property type="entry name" value="Cytochrome_CBB3"/>
    <property type="match status" value="1"/>
</dbReference>
<keyword evidence="3 6" id="KW-0479">Metal-binding</keyword>
<dbReference type="RefSeq" id="WP_090965787.1">
    <property type="nucleotide sequence ID" value="NZ_FOOA01000021.1"/>
</dbReference>
<dbReference type="Proteomes" id="UP000531216">
    <property type="component" value="Unassembled WGS sequence"/>
</dbReference>
<feature type="domain" description="Cytochrome c" evidence="8">
    <location>
        <begin position="329"/>
        <end position="420"/>
    </location>
</feature>
<dbReference type="InterPro" id="IPR036909">
    <property type="entry name" value="Cyt_c-like_dom_sf"/>
</dbReference>
<dbReference type="GO" id="GO:0009055">
    <property type="term" value="F:electron transfer activity"/>
    <property type="evidence" value="ECO:0007669"/>
    <property type="project" value="InterPro"/>
</dbReference>
<feature type="region of interest" description="Disordered" evidence="7">
    <location>
        <begin position="296"/>
        <end position="321"/>
    </location>
</feature>
<dbReference type="PANTHER" id="PTHR33751:SF9">
    <property type="entry name" value="CYTOCHROME C4"/>
    <property type="match status" value="1"/>
</dbReference>
<keyword evidence="4" id="KW-0249">Electron transport</keyword>
<dbReference type="InterPro" id="IPR050597">
    <property type="entry name" value="Cytochrome_c_Oxidase_Subunit"/>
</dbReference>
<evidence type="ECO:0000256" key="2">
    <source>
        <dbReference type="ARBA" id="ARBA00022617"/>
    </source>
</evidence>
<evidence type="ECO:0000256" key="4">
    <source>
        <dbReference type="ARBA" id="ARBA00022982"/>
    </source>
</evidence>
<keyword evidence="2 6" id="KW-0349">Heme</keyword>
<evidence type="ECO:0000259" key="8">
    <source>
        <dbReference type="PROSITE" id="PS51007"/>
    </source>
</evidence>
<dbReference type="AlphaFoldDB" id="A0A7W6C0G9"/>
<evidence type="ECO:0000256" key="7">
    <source>
        <dbReference type="SAM" id="MobiDB-lite"/>
    </source>
</evidence>
<keyword evidence="1" id="KW-0813">Transport</keyword>
<evidence type="ECO:0000256" key="3">
    <source>
        <dbReference type="ARBA" id="ARBA00022723"/>
    </source>
</evidence>
<proteinExistence type="predicted"/>
<keyword evidence="10" id="KW-1185">Reference proteome</keyword>
<sequence>MKWTLTIRPWHLVAAPFAAVGAALLVGGSGLVSVAANTGHFAPVEWFLHWTLQRAVDTQSLPISKPDDVSLEDPLLVQRVAGHFASGCAPCHGAPGELQTPVARAMMPPVPRLENQVGEWRDRELFWIGRHGIKYSGMPSWSTQDRPDEVWALVAFLRALPDMTPERYREFAYGRPSAEPGRPGLQALGQADDTALADCARCHGEDGRGVGPAGSFPPIGGQSEEYLFRTLQAFSSGTRQSGIMTPAAGIHDEATLRRLAAHYAAQAPIPAPAGPLGPPAGVAIGYEGAVRLPRGSIGPDAPADEPVPTGPEAAVDPSAAHGYPVSTSGLMELGRRIAEEGLPRQKLAACQTCHGAHAAATNPLYPRLDGLPEWYTATHLQMWKDRHRGGTPLAHIMETIAINLTEEQIDALALWYSRRGD</sequence>
<evidence type="ECO:0000313" key="10">
    <source>
        <dbReference type="Proteomes" id="UP000531216"/>
    </source>
</evidence>
<evidence type="ECO:0000256" key="1">
    <source>
        <dbReference type="ARBA" id="ARBA00022448"/>
    </source>
</evidence>
<dbReference type="Gene3D" id="1.10.760.10">
    <property type="entry name" value="Cytochrome c-like domain"/>
    <property type="match status" value="3"/>
</dbReference>
<dbReference type="GO" id="GO:0046872">
    <property type="term" value="F:metal ion binding"/>
    <property type="evidence" value="ECO:0007669"/>
    <property type="project" value="UniProtKB-KW"/>
</dbReference>
<dbReference type="Pfam" id="PF00034">
    <property type="entry name" value="Cytochrom_C"/>
    <property type="match status" value="2"/>
</dbReference>
<dbReference type="PROSITE" id="PS51007">
    <property type="entry name" value="CYTC"/>
    <property type="match status" value="2"/>
</dbReference>
<evidence type="ECO:0000256" key="6">
    <source>
        <dbReference type="PROSITE-ProRule" id="PRU00433"/>
    </source>
</evidence>
<dbReference type="GO" id="GO:0020037">
    <property type="term" value="F:heme binding"/>
    <property type="evidence" value="ECO:0007669"/>
    <property type="project" value="InterPro"/>
</dbReference>
<comment type="caution">
    <text evidence="9">The sequence shown here is derived from an EMBL/GenBank/DDBJ whole genome shotgun (WGS) entry which is preliminary data.</text>
</comment>
<evidence type="ECO:0000256" key="5">
    <source>
        <dbReference type="ARBA" id="ARBA00023004"/>
    </source>
</evidence>
<dbReference type="SUPFAM" id="SSF46626">
    <property type="entry name" value="Cytochrome c"/>
    <property type="match status" value="3"/>
</dbReference>
<gene>
    <name evidence="9" type="ORF">GGR05_003301</name>
</gene>
<name>A0A7W6C0G9_9HYPH</name>
<accession>A0A7W6C0G9</accession>
<organism evidence="9 10">
    <name type="scientific">Aureimonas phyllosphaerae</name>
    <dbReference type="NCBI Taxonomy" id="1166078"/>
    <lineage>
        <taxon>Bacteria</taxon>
        <taxon>Pseudomonadati</taxon>
        <taxon>Pseudomonadota</taxon>
        <taxon>Alphaproteobacteria</taxon>
        <taxon>Hyphomicrobiales</taxon>
        <taxon>Aurantimonadaceae</taxon>
        <taxon>Aureimonas</taxon>
    </lineage>
</organism>
<dbReference type="PANTHER" id="PTHR33751">
    <property type="entry name" value="CBB3-TYPE CYTOCHROME C OXIDASE SUBUNIT FIXP"/>
    <property type="match status" value="1"/>
</dbReference>
<keyword evidence="5 6" id="KW-0408">Iron</keyword>
<evidence type="ECO:0000313" key="9">
    <source>
        <dbReference type="EMBL" id="MBB3937136.1"/>
    </source>
</evidence>
<feature type="domain" description="Cytochrome c" evidence="8">
    <location>
        <begin position="176"/>
        <end position="267"/>
    </location>
</feature>
<protein>
    <submittedName>
        <fullName evidence="9">Cytochrome c553</fullName>
    </submittedName>
</protein>
<dbReference type="InterPro" id="IPR009056">
    <property type="entry name" value="Cyt_c-like_dom"/>
</dbReference>